<evidence type="ECO:0000259" key="3">
    <source>
        <dbReference type="PROSITE" id="PS50893"/>
    </source>
</evidence>
<dbReference type="PANTHER" id="PTHR24220:SF662">
    <property type="entry name" value="ABC TRANSPORTER ATP-BINDING PROTEIN"/>
    <property type="match status" value="1"/>
</dbReference>
<dbReference type="Pfam" id="PF00005">
    <property type="entry name" value="ABC_tran"/>
    <property type="match status" value="1"/>
</dbReference>
<dbReference type="PANTHER" id="PTHR24220">
    <property type="entry name" value="IMPORT ATP-BINDING PROTEIN"/>
    <property type="match status" value="1"/>
</dbReference>
<sequence length="222" mass="25230">MSIRIDKITKKYKRNTREEVVLKDFEYDIPEGKFTVFHGESGVGKSTLLRIVSGLTKPTEGKVYFGDVEITALNDIDISEFRKSHLGIMTQNIELIPYLSVIDNLKFVYGLNNDLKKGAEVDEEKIEELLSELGLHELRNEFPSSLSSGELKRAAIARTLINSPRYIIMDEPTANLDHKNVVKVLKLLCKYAENGSTVIISSHEEEALEYADNHKKLEFIKQ</sequence>
<evidence type="ECO:0000313" key="4">
    <source>
        <dbReference type="EMBL" id="SKA68013.1"/>
    </source>
</evidence>
<dbReference type="Proteomes" id="UP000190814">
    <property type="component" value="Unassembled WGS sequence"/>
</dbReference>
<name>A0A1T4VSR5_9FIRM</name>
<keyword evidence="2 4" id="KW-0067">ATP-binding</keyword>
<dbReference type="InterPro" id="IPR003439">
    <property type="entry name" value="ABC_transporter-like_ATP-bd"/>
</dbReference>
<dbReference type="PROSITE" id="PS50893">
    <property type="entry name" value="ABC_TRANSPORTER_2"/>
    <property type="match status" value="1"/>
</dbReference>
<protein>
    <submittedName>
        <fullName evidence="4">Putative ABC transport system ATP-binding protein</fullName>
    </submittedName>
</protein>
<dbReference type="AlphaFoldDB" id="A0A1T4VSR5"/>
<keyword evidence="5" id="KW-1185">Reference proteome</keyword>
<feature type="domain" description="ABC transporter" evidence="3">
    <location>
        <begin position="3"/>
        <end position="220"/>
    </location>
</feature>
<dbReference type="GO" id="GO:0022857">
    <property type="term" value="F:transmembrane transporter activity"/>
    <property type="evidence" value="ECO:0007669"/>
    <property type="project" value="TreeGrafter"/>
</dbReference>
<evidence type="ECO:0000256" key="1">
    <source>
        <dbReference type="ARBA" id="ARBA00022741"/>
    </source>
</evidence>
<dbReference type="GO" id="GO:0016887">
    <property type="term" value="F:ATP hydrolysis activity"/>
    <property type="evidence" value="ECO:0007669"/>
    <property type="project" value="InterPro"/>
</dbReference>
<dbReference type="PROSITE" id="PS00211">
    <property type="entry name" value="ABC_TRANSPORTER_1"/>
    <property type="match status" value="1"/>
</dbReference>
<dbReference type="GO" id="GO:0005886">
    <property type="term" value="C:plasma membrane"/>
    <property type="evidence" value="ECO:0007669"/>
    <property type="project" value="TreeGrafter"/>
</dbReference>
<dbReference type="SMART" id="SM00382">
    <property type="entry name" value="AAA"/>
    <property type="match status" value="1"/>
</dbReference>
<dbReference type="STRING" id="39495.SAMN02745111_01514"/>
<dbReference type="InterPro" id="IPR003593">
    <property type="entry name" value="AAA+_ATPase"/>
</dbReference>
<reference evidence="4 5" key="1">
    <citation type="submission" date="2017-02" db="EMBL/GenBank/DDBJ databases">
        <authorList>
            <person name="Peterson S.W."/>
        </authorList>
    </citation>
    <scope>NUCLEOTIDE SEQUENCE [LARGE SCALE GENOMIC DNA]</scope>
    <source>
        <strain evidence="4 5">ATCC 35992</strain>
    </source>
</reference>
<dbReference type="InterPro" id="IPR015854">
    <property type="entry name" value="ABC_transpr_LolD-like"/>
</dbReference>
<dbReference type="OrthoDB" id="9802264at2"/>
<evidence type="ECO:0000256" key="2">
    <source>
        <dbReference type="ARBA" id="ARBA00022840"/>
    </source>
</evidence>
<keyword evidence="1" id="KW-0547">Nucleotide-binding</keyword>
<dbReference type="RefSeq" id="WP_159444332.1">
    <property type="nucleotide sequence ID" value="NZ_FUXZ01000009.1"/>
</dbReference>
<gene>
    <name evidence="4" type="ORF">SAMN02745111_01514</name>
</gene>
<dbReference type="InterPro" id="IPR017871">
    <property type="entry name" value="ABC_transporter-like_CS"/>
</dbReference>
<accession>A0A1T4VSR5</accession>
<proteinExistence type="predicted"/>
<dbReference type="GO" id="GO:0005524">
    <property type="term" value="F:ATP binding"/>
    <property type="evidence" value="ECO:0007669"/>
    <property type="project" value="UniProtKB-KW"/>
</dbReference>
<dbReference type="EMBL" id="FUXZ01000009">
    <property type="protein sequence ID" value="SKA68013.1"/>
    <property type="molecule type" value="Genomic_DNA"/>
</dbReference>
<dbReference type="Gene3D" id="3.40.50.300">
    <property type="entry name" value="P-loop containing nucleotide triphosphate hydrolases"/>
    <property type="match status" value="1"/>
</dbReference>
<dbReference type="SUPFAM" id="SSF52540">
    <property type="entry name" value="P-loop containing nucleoside triphosphate hydrolases"/>
    <property type="match status" value="1"/>
</dbReference>
<dbReference type="InterPro" id="IPR027417">
    <property type="entry name" value="P-loop_NTPase"/>
</dbReference>
<organism evidence="4 5">
    <name type="scientific">Eubacterium uniforme</name>
    <dbReference type="NCBI Taxonomy" id="39495"/>
    <lineage>
        <taxon>Bacteria</taxon>
        <taxon>Bacillati</taxon>
        <taxon>Bacillota</taxon>
        <taxon>Clostridia</taxon>
        <taxon>Eubacteriales</taxon>
        <taxon>Eubacteriaceae</taxon>
        <taxon>Eubacterium</taxon>
    </lineage>
</organism>
<evidence type="ECO:0000313" key="5">
    <source>
        <dbReference type="Proteomes" id="UP000190814"/>
    </source>
</evidence>